<dbReference type="GO" id="GO:0051537">
    <property type="term" value="F:2 iron, 2 sulfur cluster binding"/>
    <property type="evidence" value="ECO:0007669"/>
    <property type="project" value="UniProtKB-KW"/>
</dbReference>
<dbReference type="InterPro" id="IPR039261">
    <property type="entry name" value="FNR_nucleotide-bd"/>
</dbReference>
<proteinExistence type="predicted"/>
<dbReference type="PANTHER" id="PTHR47354:SF5">
    <property type="entry name" value="PROTEIN RFBI"/>
    <property type="match status" value="1"/>
</dbReference>
<gene>
    <name evidence="5" type="ORF">D7D52_33010</name>
</gene>
<dbReference type="InterPro" id="IPR017938">
    <property type="entry name" value="Riboflavin_synthase-like_b-brl"/>
</dbReference>
<dbReference type="PROSITE" id="PS51384">
    <property type="entry name" value="FAD_FR"/>
    <property type="match status" value="1"/>
</dbReference>
<dbReference type="InterPro" id="IPR017927">
    <property type="entry name" value="FAD-bd_FR_type"/>
</dbReference>
<dbReference type="PRINTS" id="PR00406">
    <property type="entry name" value="CYTB5RDTASE"/>
</dbReference>
<evidence type="ECO:0000259" key="4">
    <source>
        <dbReference type="PROSITE" id="PS51384"/>
    </source>
</evidence>
<dbReference type="Gene3D" id="3.40.50.80">
    <property type="entry name" value="Nucleotide-binding domain of ferredoxin-NADP reductase (FNR) module"/>
    <property type="match status" value="1"/>
</dbReference>
<dbReference type="Proteomes" id="UP000267164">
    <property type="component" value="Chromosome"/>
</dbReference>
<organism evidence="5 6">
    <name type="scientific">Nocardia yunnanensis</name>
    <dbReference type="NCBI Taxonomy" id="2382165"/>
    <lineage>
        <taxon>Bacteria</taxon>
        <taxon>Bacillati</taxon>
        <taxon>Actinomycetota</taxon>
        <taxon>Actinomycetes</taxon>
        <taxon>Mycobacteriales</taxon>
        <taxon>Nocardiaceae</taxon>
        <taxon>Nocardia</taxon>
    </lineage>
</organism>
<dbReference type="SUPFAM" id="SSF63380">
    <property type="entry name" value="Riboflavin synthase domain-like"/>
    <property type="match status" value="1"/>
</dbReference>
<dbReference type="PRINTS" id="PR00371">
    <property type="entry name" value="FPNCR"/>
</dbReference>
<keyword evidence="6" id="KW-1185">Reference proteome</keyword>
<keyword evidence="3" id="KW-0411">Iron-sulfur</keyword>
<dbReference type="KEGG" id="nyu:D7D52_33010"/>
<evidence type="ECO:0000256" key="3">
    <source>
        <dbReference type="ARBA" id="ARBA00023014"/>
    </source>
</evidence>
<protein>
    <submittedName>
        <fullName evidence="5">Oxidoreductase</fullName>
    </submittedName>
</protein>
<dbReference type="AlphaFoldDB" id="A0A386ZJV7"/>
<dbReference type="RefSeq" id="WP_120742706.1">
    <property type="nucleotide sequence ID" value="NZ_CP032568.1"/>
</dbReference>
<sequence>MRWQPAELVATRTESASARTLVLRVPGWPGHRPGQHLDVRLTAPDGYHAERSYSLAAPADGDHIEITVQRVRDGEVSGYLVDVFPVGAFLEVRGPVGGWFVWTPETGGAAVLIAGGSGIVPLAAMLRARRKAVTANPFRLLYSVRTPEDLLYADELAELRRAALTPAADPIGEVCYRGDPESDENIDLFLAYTRTAPPGDPRPPGRLTRTEIARLALPPSPAVACYVCGPTAFVEFAADALVSAGHAPAMIRTERFGPTGG</sequence>
<dbReference type="GO" id="GO:0016491">
    <property type="term" value="F:oxidoreductase activity"/>
    <property type="evidence" value="ECO:0007669"/>
    <property type="project" value="InterPro"/>
</dbReference>
<dbReference type="Gene3D" id="2.40.30.10">
    <property type="entry name" value="Translation factors"/>
    <property type="match status" value="1"/>
</dbReference>
<dbReference type="InterPro" id="IPR050415">
    <property type="entry name" value="MRET"/>
</dbReference>
<accession>A0A386ZJV7</accession>
<dbReference type="InterPro" id="IPR001709">
    <property type="entry name" value="Flavoprot_Pyr_Nucl_cyt_Rdtase"/>
</dbReference>
<dbReference type="PANTHER" id="PTHR47354">
    <property type="entry name" value="NADH OXIDOREDUCTASE HCR"/>
    <property type="match status" value="1"/>
</dbReference>
<dbReference type="Pfam" id="PF00970">
    <property type="entry name" value="FAD_binding_6"/>
    <property type="match status" value="1"/>
</dbReference>
<evidence type="ECO:0000256" key="1">
    <source>
        <dbReference type="ARBA" id="ARBA00001974"/>
    </source>
</evidence>
<dbReference type="SUPFAM" id="SSF52343">
    <property type="entry name" value="Ferredoxin reductase-like, C-terminal NADP-linked domain"/>
    <property type="match status" value="1"/>
</dbReference>
<comment type="cofactor">
    <cofactor evidence="1">
        <name>FAD</name>
        <dbReference type="ChEBI" id="CHEBI:57692"/>
    </cofactor>
</comment>
<dbReference type="InterPro" id="IPR001433">
    <property type="entry name" value="OxRdtase_FAD/NAD-bd"/>
</dbReference>
<dbReference type="Pfam" id="PF00175">
    <property type="entry name" value="NAD_binding_1"/>
    <property type="match status" value="1"/>
</dbReference>
<evidence type="ECO:0000256" key="2">
    <source>
        <dbReference type="ARBA" id="ARBA00022714"/>
    </source>
</evidence>
<name>A0A386ZJV7_9NOCA</name>
<keyword evidence="2" id="KW-0408">Iron</keyword>
<dbReference type="InterPro" id="IPR008333">
    <property type="entry name" value="Cbr1-like_FAD-bd_dom"/>
</dbReference>
<dbReference type="EMBL" id="CP032568">
    <property type="protein sequence ID" value="AYF77841.1"/>
    <property type="molecule type" value="Genomic_DNA"/>
</dbReference>
<reference evidence="5 6" key="1">
    <citation type="submission" date="2018-09" db="EMBL/GenBank/DDBJ databases">
        <title>Nocardia yunnanensis sp. nov., an actinomycete isolated from a soil sample.</title>
        <authorList>
            <person name="Zhang J."/>
        </authorList>
    </citation>
    <scope>NUCLEOTIDE SEQUENCE [LARGE SCALE GENOMIC DNA]</scope>
    <source>
        <strain evidence="5 6">CFHS0054</strain>
    </source>
</reference>
<dbReference type="OrthoDB" id="5179582at2"/>
<evidence type="ECO:0000313" key="6">
    <source>
        <dbReference type="Proteomes" id="UP000267164"/>
    </source>
</evidence>
<evidence type="ECO:0000313" key="5">
    <source>
        <dbReference type="EMBL" id="AYF77841.1"/>
    </source>
</evidence>
<keyword evidence="2" id="KW-0001">2Fe-2S</keyword>
<keyword evidence="2" id="KW-0479">Metal-binding</keyword>
<dbReference type="CDD" id="cd06217">
    <property type="entry name" value="FNR_iron_sulfur_binding_3"/>
    <property type="match status" value="1"/>
</dbReference>
<feature type="domain" description="FAD-binding FR-type" evidence="4">
    <location>
        <begin position="1"/>
        <end position="102"/>
    </location>
</feature>